<name>A0A6C0EX25_9ZZZZ</name>
<proteinExistence type="predicted"/>
<protein>
    <submittedName>
        <fullName evidence="1">Uncharacterized protein</fullName>
    </submittedName>
</protein>
<organism evidence="1">
    <name type="scientific">viral metagenome</name>
    <dbReference type="NCBI Taxonomy" id="1070528"/>
    <lineage>
        <taxon>unclassified sequences</taxon>
        <taxon>metagenomes</taxon>
        <taxon>organismal metagenomes</taxon>
    </lineage>
</organism>
<evidence type="ECO:0000313" key="1">
    <source>
        <dbReference type="EMBL" id="QHT33706.1"/>
    </source>
</evidence>
<sequence>MVHKLSKSERIGKFTQLEGWFSRKMTFEYAIPDNSTKNINAFNVLKLKYIDPVGNFALYKGLIISSQATVDNLTAATATTSTVGLRGVVASYDRNTGKIKMEIVTMDDKNIATCTGKGKKFRGTVVEFGVNTAATNDVALRGGFVGGFTLDKLDVVPAGFESFNFDVAYKTRYDAVYPLGDN</sequence>
<reference evidence="1" key="1">
    <citation type="journal article" date="2020" name="Nature">
        <title>Giant virus diversity and host interactions through global metagenomics.</title>
        <authorList>
            <person name="Schulz F."/>
            <person name="Roux S."/>
            <person name="Paez-Espino D."/>
            <person name="Jungbluth S."/>
            <person name="Walsh D.A."/>
            <person name="Denef V.J."/>
            <person name="McMahon K.D."/>
            <person name="Konstantinidis K.T."/>
            <person name="Eloe-Fadrosh E.A."/>
            <person name="Kyrpides N.C."/>
            <person name="Woyke T."/>
        </authorList>
    </citation>
    <scope>NUCLEOTIDE SEQUENCE</scope>
    <source>
        <strain evidence="1">GVMAG-M-3300009161-36</strain>
    </source>
</reference>
<dbReference type="AlphaFoldDB" id="A0A6C0EX25"/>
<accession>A0A6C0EX25</accession>
<dbReference type="EMBL" id="MN738974">
    <property type="protein sequence ID" value="QHT33706.1"/>
    <property type="molecule type" value="Genomic_DNA"/>
</dbReference>